<accession>A0A0K8R3G8</accession>
<dbReference type="GO" id="GO:0043176">
    <property type="term" value="F:amine binding"/>
    <property type="evidence" value="ECO:0007669"/>
    <property type="project" value="InterPro"/>
</dbReference>
<dbReference type="SUPFAM" id="SSF50814">
    <property type="entry name" value="Lipocalins"/>
    <property type="match status" value="1"/>
</dbReference>
<dbReference type="Gene3D" id="2.40.128.20">
    <property type="match status" value="1"/>
</dbReference>
<dbReference type="InterPro" id="IPR012674">
    <property type="entry name" value="Calycin"/>
</dbReference>
<protein>
    <submittedName>
        <fullName evidence="1">Putative salivary lipocalin</fullName>
    </submittedName>
</protein>
<name>A0A0K8R3G8_IXORI</name>
<dbReference type="GO" id="GO:0030682">
    <property type="term" value="P:symbiont-mediated perturbation of host defenses"/>
    <property type="evidence" value="ECO:0007669"/>
    <property type="project" value="InterPro"/>
</dbReference>
<sequence length="202" mass="24126">MLFYLKMKNIAVWIFLMPRRCRDYVLAHETVLFRHFWSENFKTRYTSQRHPRVMASSKKTYMLQSLIYSPKLQCAYQIFYSVNVYRYGLKPKYDMVSLLKDGSFLNNPLYVWDVVNSTIYLSSNPGFRKDPTQLELLYSDFKTCIVTKGPHIKDFPRACRLWLTDSSFASPKPLCTNKFRRHCKYPPYPYNIEGCVDLDKHY</sequence>
<dbReference type="AlphaFoldDB" id="A0A0K8R3G8"/>
<dbReference type="EMBL" id="GADI01008380">
    <property type="protein sequence ID" value="JAA65428.1"/>
    <property type="molecule type" value="mRNA"/>
</dbReference>
<reference evidence="1" key="1">
    <citation type="submission" date="2012-12" db="EMBL/GenBank/DDBJ databases">
        <title>Identification and characterization of a phenylalanine ammonia-lyase gene family in Isatis indigotica Fort.</title>
        <authorList>
            <person name="Liu Q."/>
            <person name="Chen J."/>
            <person name="Zhou X."/>
            <person name="Di P."/>
            <person name="Xiao Y."/>
            <person name="Xuan H."/>
            <person name="Zhang L."/>
            <person name="Chen W."/>
        </authorList>
    </citation>
    <scope>NUCLEOTIDE SEQUENCE</scope>
    <source>
        <tissue evidence="1">Salivary gland</tissue>
    </source>
</reference>
<evidence type="ECO:0000313" key="1">
    <source>
        <dbReference type="EMBL" id="JAA65428.1"/>
    </source>
</evidence>
<dbReference type="InterPro" id="IPR002970">
    <property type="entry name" value="Tick_his-bd"/>
</dbReference>
<proteinExistence type="evidence at transcript level"/>
<organism evidence="1">
    <name type="scientific">Ixodes ricinus</name>
    <name type="common">Common tick</name>
    <name type="synonym">Acarus ricinus</name>
    <dbReference type="NCBI Taxonomy" id="34613"/>
    <lineage>
        <taxon>Eukaryota</taxon>
        <taxon>Metazoa</taxon>
        <taxon>Ecdysozoa</taxon>
        <taxon>Arthropoda</taxon>
        <taxon>Chelicerata</taxon>
        <taxon>Arachnida</taxon>
        <taxon>Acari</taxon>
        <taxon>Parasitiformes</taxon>
        <taxon>Ixodida</taxon>
        <taxon>Ixodoidea</taxon>
        <taxon>Ixodidae</taxon>
        <taxon>Ixodinae</taxon>
        <taxon>Ixodes</taxon>
    </lineage>
</organism>
<dbReference type="Pfam" id="PF02098">
    <property type="entry name" value="His_binding"/>
    <property type="match status" value="1"/>
</dbReference>